<protein>
    <submittedName>
        <fullName evidence="7">GT2 family glycosyltransferase</fullName>
    </submittedName>
</protein>
<feature type="region of interest" description="Disordered" evidence="5">
    <location>
        <begin position="321"/>
        <end position="340"/>
    </location>
</feature>
<evidence type="ECO:0000313" key="8">
    <source>
        <dbReference type="Proteomes" id="UP000239210"/>
    </source>
</evidence>
<evidence type="ECO:0000256" key="3">
    <source>
        <dbReference type="ARBA" id="ARBA00022676"/>
    </source>
</evidence>
<feature type="compositionally biased region" description="Low complexity" evidence="5">
    <location>
        <begin position="328"/>
        <end position="340"/>
    </location>
</feature>
<sequence length="340" mass="36146">MTSVAVVVPCFSEARWTDILRAVDSAVAQTVPVELIVVVDHNDTLLHRLRREVGDRARVVANQYSRGASGGRNTGALVSTAELIAFLDDDEVAEPDWIEELLRAHRAAPFATGVGGAIEARWPDGAPRWFPREFSWVVGGSIPRRGGTDVRNVWGANMLVRRTALLAVGGFSDDFGKVGEASQPEDTELCLRLNAHTGPGARWRFTPSAVVWHEVPPERRTFRFFLRRSHLEGAGKRHMAALPTAGEHVLAEEAAYVRSVLLAGVGRNLAAALRGDVAGGLGRAAAILAGVAAAGLGYLTARPGGHRPAVPVAVVDDLARETPGEGGAAPARRPRAGGAR</sequence>
<dbReference type="Gene3D" id="3.90.550.10">
    <property type="entry name" value="Spore Coat Polysaccharide Biosynthesis Protein SpsA, Chain A"/>
    <property type="match status" value="1"/>
</dbReference>
<comment type="pathway">
    <text evidence="1">Cell wall biogenesis; cell wall polysaccharide biosynthesis.</text>
</comment>
<dbReference type="PANTHER" id="PTHR43179">
    <property type="entry name" value="RHAMNOSYLTRANSFERASE WBBL"/>
    <property type="match status" value="1"/>
</dbReference>
<dbReference type="RefSeq" id="WP_106278434.1">
    <property type="nucleotide sequence ID" value="NZ_PVTG01000010.1"/>
</dbReference>
<dbReference type="Pfam" id="PF00535">
    <property type="entry name" value="Glycos_transf_2"/>
    <property type="match status" value="1"/>
</dbReference>
<evidence type="ECO:0000256" key="5">
    <source>
        <dbReference type="SAM" id="MobiDB-lite"/>
    </source>
</evidence>
<comment type="similarity">
    <text evidence="2">Belongs to the glycosyltransferase 2 family.</text>
</comment>
<name>A0A2T0TR57_9ACTN</name>
<proteinExistence type="inferred from homology"/>
<dbReference type="InterPro" id="IPR001173">
    <property type="entry name" value="Glyco_trans_2-like"/>
</dbReference>
<keyword evidence="4 7" id="KW-0808">Transferase</keyword>
<dbReference type="OrthoDB" id="153025at2"/>
<evidence type="ECO:0000256" key="1">
    <source>
        <dbReference type="ARBA" id="ARBA00004776"/>
    </source>
</evidence>
<evidence type="ECO:0000259" key="6">
    <source>
        <dbReference type="Pfam" id="PF00535"/>
    </source>
</evidence>
<dbReference type="GO" id="GO:0016757">
    <property type="term" value="F:glycosyltransferase activity"/>
    <property type="evidence" value="ECO:0007669"/>
    <property type="project" value="UniProtKB-KW"/>
</dbReference>
<dbReference type="PANTHER" id="PTHR43179:SF12">
    <property type="entry name" value="GALACTOFURANOSYLTRANSFERASE GLFT2"/>
    <property type="match status" value="1"/>
</dbReference>
<dbReference type="SUPFAM" id="SSF53448">
    <property type="entry name" value="Nucleotide-diphospho-sugar transferases"/>
    <property type="match status" value="1"/>
</dbReference>
<feature type="domain" description="Glycosyltransferase 2-like" evidence="6">
    <location>
        <begin position="6"/>
        <end position="165"/>
    </location>
</feature>
<keyword evidence="8" id="KW-1185">Reference proteome</keyword>
<comment type="caution">
    <text evidence="7">The sequence shown here is derived from an EMBL/GenBank/DDBJ whole genome shotgun (WGS) entry which is preliminary data.</text>
</comment>
<gene>
    <name evidence="7" type="ORF">LY71_11056</name>
</gene>
<reference evidence="7 8" key="1">
    <citation type="submission" date="2018-03" db="EMBL/GenBank/DDBJ databases">
        <title>Genomic Encyclopedia of Archaeal and Bacterial Type Strains, Phase II (KMG-II): from individual species to whole genera.</title>
        <authorList>
            <person name="Goeker M."/>
        </authorList>
    </citation>
    <scope>NUCLEOTIDE SEQUENCE [LARGE SCALE GENOMIC DNA]</scope>
    <source>
        <strain evidence="7 8">DSM 45416</strain>
    </source>
</reference>
<dbReference type="InterPro" id="IPR029044">
    <property type="entry name" value="Nucleotide-diphossugar_trans"/>
</dbReference>
<evidence type="ECO:0000313" key="7">
    <source>
        <dbReference type="EMBL" id="PRY48170.1"/>
    </source>
</evidence>
<keyword evidence="3" id="KW-0328">Glycosyltransferase</keyword>
<dbReference type="AlphaFoldDB" id="A0A2T0TR57"/>
<dbReference type="Proteomes" id="UP000239210">
    <property type="component" value="Unassembled WGS sequence"/>
</dbReference>
<evidence type="ECO:0000256" key="2">
    <source>
        <dbReference type="ARBA" id="ARBA00006739"/>
    </source>
</evidence>
<dbReference type="EMBL" id="PVTG01000010">
    <property type="protein sequence ID" value="PRY48170.1"/>
    <property type="molecule type" value="Genomic_DNA"/>
</dbReference>
<organism evidence="7 8">
    <name type="scientific">Geodermatophilus tzadiensis</name>
    <dbReference type="NCBI Taxonomy" id="1137988"/>
    <lineage>
        <taxon>Bacteria</taxon>
        <taxon>Bacillati</taxon>
        <taxon>Actinomycetota</taxon>
        <taxon>Actinomycetes</taxon>
        <taxon>Geodermatophilales</taxon>
        <taxon>Geodermatophilaceae</taxon>
        <taxon>Geodermatophilus</taxon>
    </lineage>
</organism>
<evidence type="ECO:0000256" key="4">
    <source>
        <dbReference type="ARBA" id="ARBA00022679"/>
    </source>
</evidence>
<accession>A0A2T0TR57</accession>